<accession>A0A9X5IQT6</accession>
<dbReference type="Proteomes" id="UP000774283">
    <property type="component" value="Unassembled WGS sequence"/>
</dbReference>
<dbReference type="AlphaFoldDB" id="A0A9X5IQT6"/>
<evidence type="ECO:0000313" key="3">
    <source>
        <dbReference type="Proteomes" id="UP000774283"/>
    </source>
</evidence>
<comment type="caution">
    <text evidence="2">The sequence shown here is derived from an EMBL/GenBank/DDBJ whole genome shotgun (WGS) entry which is preliminary data.</text>
</comment>
<feature type="region of interest" description="Disordered" evidence="1">
    <location>
        <begin position="1"/>
        <end position="22"/>
    </location>
</feature>
<organism evidence="2 3">
    <name type="scientific">Sanguibacter hominis ATCC BAA-789</name>
    <dbReference type="NCBI Taxonomy" id="1312740"/>
    <lineage>
        <taxon>Bacteria</taxon>
        <taxon>Bacillati</taxon>
        <taxon>Actinomycetota</taxon>
        <taxon>Actinomycetes</taxon>
        <taxon>Micrococcales</taxon>
        <taxon>Sanguibacteraceae</taxon>
        <taxon>Sanguibacter</taxon>
    </lineage>
</organism>
<sequence length="174" mass="18888">MTSSAPTPDPADIPDDVDPRHRAPLVVDATPLHALVDELSALMHSYVSTAVGVRAEFDAATAEDDPRVGDLEDRIARLNTRLGEAFEQQLGLVSGHTAESWEDDDEDDEDDDDESGTFELTFVVDLDDDLDHDAQLALVENLGTATADQLEAAGLDVQHWGVAYLGDEDEDDEE</sequence>
<evidence type="ECO:0000256" key="1">
    <source>
        <dbReference type="SAM" id="MobiDB-lite"/>
    </source>
</evidence>
<evidence type="ECO:0000313" key="2">
    <source>
        <dbReference type="EMBL" id="NKX91953.1"/>
    </source>
</evidence>
<gene>
    <name evidence="2" type="ORF">HF995_01480</name>
</gene>
<protein>
    <submittedName>
        <fullName evidence="2">Uncharacterized protein</fullName>
    </submittedName>
</protein>
<proteinExistence type="predicted"/>
<feature type="compositionally biased region" description="Acidic residues" evidence="1">
    <location>
        <begin position="100"/>
        <end position="115"/>
    </location>
</feature>
<dbReference type="EMBL" id="JAAXOW010000001">
    <property type="protein sequence ID" value="NKX91953.1"/>
    <property type="molecule type" value="Genomic_DNA"/>
</dbReference>
<name>A0A9X5IQT6_9MICO</name>
<reference evidence="2 3" key="1">
    <citation type="submission" date="2020-04" db="EMBL/GenBank/DDBJ databases">
        <title>MicrobeNet Type strains.</title>
        <authorList>
            <person name="Nicholson A.C."/>
        </authorList>
    </citation>
    <scope>NUCLEOTIDE SEQUENCE [LARGE SCALE GENOMIC DNA]</scope>
    <source>
        <strain evidence="2 3">ATCC BAA-789</strain>
    </source>
</reference>
<dbReference type="RefSeq" id="WP_168446051.1">
    <property type="nucleotide sequence ID" value="NZ_JAAXOW010000001.1"/>
</dbReference>
<keyword evidence="3" id="KW-1185">Reference proteome</keyword>
<feature type="region of interest" description="Disordered" evidence="1">
    <location>
        <begin position="91"/>
        <end position="115"/>
    </location>
</feature>